<accession>A0A7S4ENB1</accession>
<feature type="chain" id="PRO_5031444119" evidence="2">
    <location>
        <begin position="22"/>
        <end position="143"/>
    </location>
</feature>
<feature type="compositionally biased region" description="Basic and acidic residues" evidence="1">
    <location>
        <begin position="113"/>
        <end position="131"/>
    </location>
</feature>
<dbReference type="AlphaFoldDB" id="A0A7S4ENB1"/>
<evidence type="ECO:0000256" key="2">
    <source>
        <dbReference type="SAM" id="SignalP"/>
    </source>
</evidence>
<organism evidence="3">
    <name type="scientific">Pseudo-nitzschia australis</name>
    <dbReference type="NCBI Taxonomy" id="44445"/>
    <lineage>
        <taxon>Eukaryota</taxon>
        <taxon>Sar</taxon>
        <taxon>Stramenopiles</taxon>
        <taxon>Ochrophyta</taxon>
        <taxon>Bacillariophyta</taxon>
        <taxon>Bacillariophyceae</taxon>
        <taxon>Bacillariophycidae</taxon>
        <taxon>Bacillariales</taxon>
        <taxon>Bacillariaceae</taxon>
        <taxon>Pseudo-nitzschia</taxon>
    </lineage>
</organism>
<protein>
    <submittedName>
        <fullName evidence="3">Uncharacterized protein</fullName>
    </submittedName>
</protein>
<reference evidence="3" key="1">
    <citation type="submission" date="2021-01" db="EMBL/GenBank/DDBJ databases">
        <authorList>
            <person name="Corre E."/>
            <person name="Pelletier E."/>
            <person name="Niang G."/>
            <person name="Scheremetjew M."/>
            <person name="Finn R."/>
            <person name="Kale V."/>
            <person name="Holt S."/>
            <person name="Cochrane G."/>
            <person name="Meng A."/>
            <person name="Brown T."/>
            <person name="Cohen L."/>
        </authorList>
    </citation>
    <scope>NUCLEOTIDE SEQUENCE</scope>
    <source>
        <strain evidence="3">10249 10 AB</strain>
    </source>
</reference>
<gene>
    <name evidence="3" type="ORF">PAUS00366_LOCUS17487</name>
</gene>
<name>A0A7S4ENB1_9STRA</name>
<dbReference type="EMBL" id="HBIX01025472">
    <property type="protein sequence ID" value="CAE0724730.1"/>
    <property type="molecule type" value="Transcribed_RNA"/>
</dbReference>
<feature type="region of interest" description="Disordered" evidence="1">
    <location>
        <begin position="96"/>
        <end position="131"/>
    </location>
</feature>
<evidence type="ECO:0000256" key="1">
    <source>
        <dbReference type="SAM" id="MobiDB-lite"/>
    </source>
</evidence>
<evidence type="ECO:0000313" key="3">
    <source>
        <dbReference type="EMBL" id="CAE0724730.1"/>
    </source>
</evidence>
<sequence length="143" mass="15389">MLSSSITFALVLIVFAAVLHADAFTSTLLTPSLPSSALQAGRRDFLDAAISTTAGLAVSSLPIIAGAEEGADDLAMPSEEEQKKIDADAAAERLRRKAELQKQKSSPINFKDNLAKEREKQKGLQMSKEERRNALCEELGRGC</sequence>
<keyword evidence="2" id="KW-0732">Signal</keyword>
<proteinExistence type="predicted"/>
<feature type="signal peptide" evidence="2">
    <location>
        <begin position="1"/>
        <end position="21"/>
    </location>
</feature>